<dbReference type="EC" id="3.6.1.9" evidence="4"/>
<keyword evidence="6" id="KW-1185">Reference proteome</keyword>
<reference evidence="5 6" key="1">
    <citation type="submission" date="2016-11" db="EMBL/GenBank/DDBJ databases">
        <authorList>
            <person name="Jaros S."/>
            <person name="Januszkiewicz K."/>
            <person name="Wedrychowicz H."/>
        </authorList>
    </citation>
    <scope>NUCLEOTIDE SEQUENCE [LARGE SCALE GENOMIC DNA]</scope>
    <source>
        <strain evidence="5 6">DSM 100565</strain>
    </source>
</reference>
<dbReference type="AlphaFoldDB" id="A0A1M6G1Z6"/>
<dbReference type="Proteomes" id="UP000184292">
    <property type="component" value="Unassembled WGS sequence"/>
</dbReference>
<dbReference type="PANTHER" id="PTHR43213:SF5">
    <property type="entry name" value="BIFUNCTIONAL DTTP_UTP PYROPHOSPHATASE_METHYLTRANSFERASE PROTEIN-RELATED"/>
    <property type="match status" value="1"/>
</dbReference>
<comment type="catalytic activity">
    <reaction evidence="4">
        <text>a 2'-deoxyribonucleoside 5'-triphosphate + H2O = a 2'-deoxyribonucleoside 5'-phosphate + diphosphate + H(+)</text>
        <dbReference type="Rhea" id="RHEA:44644"/>
        <dbReference type="ChEBI" id="CHEBI:15377"/>
        <dbReference type="ChEBI" id="CHEBI:15378"/>
        <dbReference type="ChEBI" id="CHEBI:33019"/>
        <dbReference type="ChEBI" id="CHEBI:61560"/>
        <dbReference type="ChEBI" id="CHEBI:65317"/>
        <dbReference type="EC" id="3.6.1.9"/>
    </reaction>
</comment>
<comment type="function">
    <text evidence="4">Nucleoside triphosphate pyrophosphatase. May have a dual role in cell division arrest and in preventing the incorporation of modified nucleotides into cellular nucleic acids.</text>
</comment>
<dbReference type="InterPro" id="IPR029001">
    <property type="entry name" value="ITPase-like_fam"/>
</dbReference>
<dbReference type="Pfam" id="PF02545">
    <property type="entry name" value="Maf"/>
    <property type="match status" value="1"/>
</dbReference>
<dbReference type="RefSeq" id="WP_073331337.1">
    <property type="nucleotide sequence ID" value="NZ_FQYO01000004.1"/>
</dbReference>
<dbReference type="PANTHER" id="PTHR43213">
    <property type="entry name" value="BIFUNCTIONAL DTTP/UTP PYROPHOSPHATASE/METHYLTRANSFERASE PROTEIN-RELATED"/>
    <property type="match status" value="1"/>
</dbReference>
<evidence type="ECO:0000256" key="4">
    <source>
        <dbReference type="HAMAP-Rule" id="MF_00528"/>
    </source>
</evidence>
<keyword evidence="3 4" id="KW-0546">Nucleotide metabolism</keyword>
<comment type="caution">
    <text evidence="4">Lacks conserved residue(s) required for the propagation of feature annotation.</text>
</comment>
<evidence type="ECO:0000256" key="3">
    <source>
        <dbReference type="ARBA" id="ARBA00023080"/>
    </source>
</evidence>
<comment type="similarity">
    <text evidence="4">Belongs to the Maf family.</text>
</comment>
<dbReference type="GO" id="GO:0009117">
    <property type="term" value="P:nucleotide metabolic process"/>
    <property type="evidence" value="ECO:0007669"/>
    <property type="project" value="UniProtKB-KW"/>
</dbReference>
<dbReference type="STRING" id="1447782.SAMN05444417_2635"/>
<dbReference type="HAMAP" id="MF_00528">
    <property type="entry name" value="Maf"/>
    <property type="match status" value="1"/>
</dbReference>
<gene>
    <name evidence="5" type="ORF">SAMN05444417_2635</name>
</gene>
<evidence type="ECO:0000256" key="1">
    <source>
        <dbReference type="ARBA" id="ARBA00001968"/>
    </source>
</evidence>
<dbReference type="SUPFAM" id="SSF52972">
    <property type="entry name" value="ITPase-like"/>
    <property type="match status" value="1"/>
</dbReference>
<dbReference type="CDD" id="cd00555">
    <property type="entry name" value="Maf"/>
    <property type="match status" value="1"/>
</dbReference>
<dbReference type="GO" id="GO:0047429">
    <property type="term" value="F:nucleoside triphosphate diphosphatase activity"/>
    <property type="evidence" value="ECO:0007669"/>
    <property type="project" value="UniProtKB-EC"/>
</dbReference>
<organism evidence="5 6">
    <name type="scientific">Wenxinia saemankumensis</name>
    <dbReference type="NCBI Taxonomy" id="1447782"/>
    <lineage>
        <taxon>Bacteria</taxon>
        <taxon>Pseudomonadati</taxon>
        <taxon>Pseudomonadota</taxon>
        <taxon>Alphaproteobacteria</taxon>
        <taxon>Rhodobacterales</taxon>
        <taxon>Roseobacteraceae</taxon>
        <taxon>Wenxinia</taxon>
    </lineage>
</organism>
<comment type="catalytic activity">
    <reaction evidence="4">
        <text>a ribonucleoside 5'-triphosphate + H2O = a ribonucleoside 5'-phosphate + diphosphate + H(+)</text>
        <dbReference type="Rhea" id="RHEA:23996"/>
        <dbReference type="ChEBI" id="CHEBI:15377"/>
        <dbReference type="ChEBI" id="CHEBI:15378"/>
        <dbReference type="ChEBI" id="CHEBI:33019"/>
        <dbReference type="ChEBI" id="CHEBI:58043"/>
        <dbReference type="ChEBI" id="CHEBI:61557"/>
        <dbReference type="EC" id="3.6.1.9"/>
    </reaction>
</comment>
<keyword evidence="2 4" id="KW-0378">Hydrolase</keyword>
<dbReference type="OrthoDB" id="9813962at2"/>
<comment type="subcellular location">
    <subcellularLocation>
        <location evidence="4">Cytoplasm</location>
    </subcellularLocation>
</comment>
<dbReference type="GO" id="GO:0005737">
    <property type="term" value="C:cytoplasm"/>
    <property type="evidence" value="ECO:0007669"/>
    <property type="project" value="UniProtKB-SubCell"/>
</dbReference>
<proteinExistence type="inferred from homology"/>
<accession>A0A1M6G1Z6</accession>
<protein>
    <recommendedName>
        <fullName evidence="4">Nucleoside triphosphate pyrophosphatase</fullName>
        <ecNumber evidence="4">3.6.1.9</ecNumber>
    </recommendedName>
    <alternativeName>
        <fullName evidence="4">Nucleotide pyrophosphatase</fullName>
        <shortName evidence="4">Nucleotide PPase</shortName>
    </alternativeName>
</protein>
<dbReference type="InterPro" id="IPR003697">
    <property type="entry name" value="Maf-like"/>
</dbReference>
<dbReference type="Gene3D" id="3.90.950.10">
    <property type="match status" value="1"/>
</dbReference>
<evidence type="ECO:0000256" key="2">
    <source>
        <dbReference type="ARBA" id="ARBA00022801"/>
    </source>
</evidence>
<keyword evidence="4" id="KW-0963">Cytoplasm</keyword>
<evidence type="ECO:0000313" key="5">
    <source>
        <dbReference type="EMBL" id="SHJ04008.1"/>
    </source>
</evidence>
<name>A0A1M6G1Z6_9RHOB</name>
<evidence type="ECO:0000313" key="6">
    <source>
        <dbReference type="Proteomes" id="UP000184292"/>
    </source>
</evidence>
<feature type="active site" description="Proton acceptor" evidence="4">
    <location>
        <position position="82"/>
    </location>
</feature>
<comment type="cofactor">
    <cofactor evidence="1 4">
        <name>a divalent metal cation</name>
        <dbReference type="ChEBI" id="CHEBI:60240"/>
    </cofactor>
</comment>
<sequence length="205" mass="22037">MTETDPTDPDLIVASASAIRATLLRNAGLAIAVQPAPIDEPALRRALEAEGASPRDTADALAEAKAIRVSAKRPGALVLGCDQVLDHDGAVLAKPEDPDEAIAQLTAMSGRTHRLLSAAVLAEDGAPKWRHVSTVRMHMAPRSPEWIAGYVERNWDSIRHAVGAYKLEEEGVRLFSRVEGDYFAILGLPLLEVLNHLTLTGRLTS</sequence>
<dbReference type="PIRSF" id="PIRSF006305">
    <property type="entry name" value="Maf"/>
    <property type="match status" value="1"/>
</dbReference>
<dbReference type="EMBL" id="FQYO01000004">
    <property type="protein sequence ID" value="SHJ04008.1"/>
    <property type="molecule type" value="Genomic_DNA"/>
</dbReference>